<organism evidence="1 2">
    <name type="scientific">Faecalibacterium prausnitzii M21/2</name>
    <dbReference type="NCBI Taxonomy" id="411485"/>
    <lineage>
        <taxon>Bacteria</taxon>
        <taxon>Bacillati</taxon>
        <taxon>Bacillota</taxon>
        <taxon>Clostridia</taxon>
        <taxon>Eubacteriales</taxon>
        <taxon>Oscillospiraceae</taxon>
        <taxon>Faecalibacterium</taxon>
    </lineage>
</organism>
<sequence>MLLRRAYNMAMKMDRRAFLKTSAAMAVAVSMTGLLGGCSDGDGSTDLGGFTVDVGKWSAVPHDQGIGTGKSWYADFAVTVRVHNLDDSNGFSFPAKSVFVLKIDGQKVALQGGDLLSNITLVMKKGERKTGILTFRLDESQKNLYQAMEAQTADIKLRVGVDPTETYTGVYEGYTFKKDSKLA</sequence>
<evidence type="ECO:0000313" key="2">
    <source>
        <dbReference type="Proteomes" id="UP000005945"/>
    </source>
</evidence>
<reference evidence="1 2" key="2">
    <citation type="submission" date="2007-09" db="EMBL/GenBank/DDBJ databases">
        <authorList>
            <person name="Fulton L."/>
            <person name="Clifton S."/>
            <person name="Fulton B."/>
            <person name="Xu J."/>
            <person name="Minx P."/>
            <person name="Pepin K.H."/>
            <person name="Johnson M."/>
            <person name="Thiruvilangam P."/>
            <person name="Bhonagiri V."/>
            <person name="Nash W.E."/>
            <person name="Mardis E.R."/>
            <person name="Wilson R.K."/>
        </authorList>
    </citation>
    <scope>NUCLEOTIDE SEQUENCE [LARGE SCALE GENOMIC DNA]</scope>
    <source>
        <strain evidence="1 2">M21/2</strain>
    </source>
</reference>
<name>A8S9E4_9FIRM</name>
<protein>
    <submittedName>
        <fullName evidence="1">Tat pathway signal sequence domain protein</fullName>
    </submittedName>
</protein>
<dbReference type="EMBL" id="ABED02000022">
    <property type="protein sequence ID" value="EDP22222.1"/>
    <property type="molecule type" value="Genomic_DNA"/>
</dbReference>
<gene>
    <name evidence="1" type="ORF">FAEPRAM212_01033</name>
</gene>
<dbReference type="NCBIfam" id="TIGR01409">
    <property type="entry name" value="TAT_signal_seq"/>
    <property type="match status" value="1"/>
</dbReference>
<dbReference type="InterPro" id="IPR019546">
    <property type="entry name" value="TAT_signal_bac_arc"/>
</dbReference>
<accession>A8S9E4</accession>
<reference evidence="1 2" key="1">
    <citation type="submission" date="2007-09" db="EMBL/GenBank/DDBJ databases">
        <title>Draft genome sequence of Faecalibacterium prausnitzii M21/2.</title>
        <authorList>
            <person name="Sudarsanam P."/>
            <person name="Ley R."/>
            <person name="Guruge J."/>
            <person name="Turnbaugh P.J."/>
            <person name="Mahowald M."/>
            <person name="Liep D."/>
            <person name="Gordon J."/>
        </authorList>
    </citation>
    <scope>NUCLEOTIDE SEQUENCE [LARGE SCALE GENOMIC DNA]</scope>
    <source>
        <strain evidence="1 2">M21/2</strain>
    </source>
</reference>
<proteinExistence type="predicted"/>
<evidence type="ECO:0000313" key="1">
    <source>
        <dbReference type="EMBL" id="EDP22222.1"/>
    </source>
</evidence>
<dbReference type="HOGENOM" id="CLU_1508453_0_0_9"/>
<dbReference type="AlphaFoldDB" id="A8S9E4"/>
<comment type="caution">
    <text evidence="1">The sequence shown here is derived from an EMBL/GenBank/DDBJ whole genome shotgun (WGS) entry which is preliminary data.</text>
</comment>
<dbReference type="Proteomes" id="UP000005945">
    <property type="component" value="Unassembled WGS sequence"/>
</dbReference>